<protein>
    <submittedName>
        <fullName evidence="1">Uncharacterized protein</fullName>
    </submittedName>
</protein>
<gene>
    <name evidence="1" type="ORF">H4O18_19870</name>
</gene>
<comment type="caution">
    <text evidence="1">The sequence shown here is derived from an EMBL/GenBank/DDBJ whole genome shotgun (WGS) entry which is preliminary data.</text>
</comment>
<accession>A0ABR7QTM8</accession>
<name>A0ABR7QTM8_9FLAO</name>
<evidence type="ECO:0000313" key="1">
    <source>
        <dbReference type="EMBL" id="MBC8770267.1"/>
    </source>
</evidence>
<dbReference type="RefSeq" id="WP_187587924.1">
    <property type="nucleotide sequence ID" value="NZ_JACLHY010000030.1"/>
</dbReference>
<keyword evidence="2" id="KW-1185">Reference proteome</keyword>
<organism evidence="1 2">
    <name type="scientific">Arenibacter arenosicollis</name>
    <dbReference type="NCBI Taxonomy" id="2762274"/>
    <lineage>
        <taxon>Bacteria</taxon>
        <taxon>Pseudomonadati</taxon>
        <taxon>Bacteroidota</taxon>
        <taxon>Flavobacteriia</taxon>
        <taxon>Flavobacteriales</taxon>
        <taxon>Flavobacteriaceae</taxon>
        <taxon>Arenibacter</taxon>
    </lineage>
</organism>
<dbReference type="EMBL" id="JACLHY010000030">
    <property type="protein sequence ID" value="MBC8770267.1"/>
    <property type="molecule type" value="Genomic_DNA"/>
</dbReference>
<sequence>MDADSLRTKTFIETYRMMRSKKRIPSLFTDFDNSGTENWQPHTNENNIVLPQPKNTFLTAYDPLESL</sequence>
<evidence type="ECO:0000313" key="2">
    <source>
        <dbReference type="Proteomes" id="UP000618952"/>
    </source>
</evidence>
<reference evidence="1 2" key="1">
    <citation type="submission" date="2020-08" db="EMBL/GenBank/DDBJ databases">
        <title>Arenibacter gaetbuli sp. nov., isolated from a sand dune.</title>
        <authorList>
            <person name="Park S."/>
            <person name="Yoon J.-H."/>
        </authorList>
    </citation>
    <scope>NUCLEOTIDE SEQUENCE [LARGE SCALE GENOMIC DNA]</scope>
    <source>
        <strain evidence="1 2">BSSL-BM3</strain>
    </source>
</reference>
<proteinExistence type="predicted"/>
<dbReference type="Proteomes" id="UP000618952">
    <property type="component" value="Unassembled WGS sequence"/>
</dbReference>